<evidence type="ECO:0000256" key="4">
    <source>
        <dbReference type="PIRSR" id="PIRSR001220-2"/>
    </source>
</evidence>
<dbReference type="GO" id="GO:0004067">
    <property type="term" value="F:asparaginase activity"/>
    <property type="evidence" value="ECO:0007669"/>
    <property type="project" value="UniProtKB-UniRule"/>
</dbReference>
<reference evidence="8 9" key="1">
    <citation type="submission" date="2016-05" db="EMBL/GenBank/DDBJ databases">
        <title>Compelete Genome Sequence of Bacteriochlorophyll-Synthesizing Bacterium Porphyrobacter neustonensis DSM 9434.</title>
        <authorList>
            <person name="Shi X.-L."/>
            <person name="Wu Y.-H."/>
            <person name="Cheng H."/>
            <person name="Xu L."/>
            <person name="Zhang X.-Q."/>
            <person name="Wang C.-S."/>
            <person name="Xu X.-W."/>
        </authorList>
    </citation>
    <scope>NUCLEOTIDE SEQUENCE [LARGE SCALE GENOMIC DNA]</scope>
    <source>
        <strain evidence="8 9">DSM 9434</strain>
    </source>
</reference>
<evidence type="ECO:0000313" key="9">
    <source>
        <dbReference type="Proteomes" id="UP000078263"/>
    </source>
</evidence>
<dbReference type="InterPro" id="IPR020827">
    <property type="entry name" value="Asparaginase/glutaminase_AS1"/>
</dbReference>
<feature type="domain" description="Asparaginase/glutaminase C-terminal" evidence="7">
    <location>
        <begin position="224"/>
        <end position="333"/>
    </location>
</feature>
<dbReference type="RefSeq" id="WP_068351100.1">
    <property type="nucleotide sequence ID" value="NZ_CP016033.1"/>
</dbReference>
<evidence type="ECO:0000259" key="6">
    <source>
        <dbReference type="Pfam" id="PF00710"/>
    </source>
</evidence>
<feature type="binding site" evidence="4">
    <location>
        <position position="68"/>
    </location>
    <ligand>
        <name>substrate</name>
    </ligand>
</feature>
<feature type="active site" evidence="5">
    <location>
        <position position="20"/>
    </location>
</feature>
<dbReference type="InterPro" id="IPR006034">
    <property type="entry name" value="Asparaginase/glutaminase-like"/>
</dbReference>
<dbReference type="InterPro" id="IPR027474">
    <property type="entry name" value="L-asparaginase_N"/>
</dbReference>
<dbReference type="PANTHER" id="PTHR11707:SF28">
    <property type="entry name" value="60 KDA LYSOPHOSPHOLIPASE"/>
    <property type="match status" value="1"/>
</dbReference>
<comment type="similarity">
    <text evidence="1">Belongs to the asparaginase 1 family.</text>
</comment>
<sequence length="336" mass="33892">MTDTDLSKPPRILVLGTGGTIAGAGAGARGTGAAYRPGGLSLDVLVGHLAALGLEADLHPQEIARIGSQDIGFAEWQALHAACSAANADPAIDAVIITHGTDTAEETGLLLDLTLPTTKPVILVGAMRPADAVGADGMRNFANAVKVAGDPQAAGRGVMLVMGDAVLAARDARKAATSAIDAFRSFPRGPLARVTPATLDWFGPAHRVGEAARYAFPAALPRTAILTAGAGMDALPVEALLGIGVKGIVLAGMGQGNAPRVVLEALSACAAAGVPVVRAARVDEGLVDRNVEVDDDALGLVAARALGPARARMLLMVLIANGITDPRQVQAAFDAG</sequence>
<evidence type="ECO:0000313" key="8">
    <source>
        <dbReference type="EMBL" id="ANK13096.1"/>
    </source>
</evidence>
<dbReference type="InterPro" id="IPR004550">
    <property type="entry name" value="AsnASE_II"/>
</dbReference>
<evidence type="ECO:0000256" key="5">
    <source>
        <dbReference type="PROSITE-ProRule" id="PRU10099"/>
    </source>
</evidence>
<dbReference type="CDD" id="cd08964">
    <property type="entry name" value="L-asparaginase_II"/>
    <property type="match status" value="1"/>
</dbReference>
<dbReference type="PANTHER" id="PTHR11707">
    <property type="entry name" value="L-ASPARAGINASE"/>
    <property type="match status" value="1"/>
</dbReference>
<dbReference type="STRING" id="1112.A9D12_09225"/>
<evidence type="ECO:0000256" key="2">
    <source>
        <dbReference type="ARBA" id="ARBA00022801"/>
    </source>
</evidence>
<dbReference type="GO" id="GO:0006528">
    <property type="term" value="P:asparagine metabolic process"/>
    <property type="evidence" value="ECO:0007669"/>
    <property type="project" value="InterPro"/>
</dbReference>
<dbReference type="InterPro" id="IPR037152">
    <property type="entry name" value="L-asparaginase_N_sf"/>
</dbReference>
<proteinExistence type="inferred from homology"/>
<evidence type="ECO:0000256" key="3">
    <source>
        <dbReference type="PIRSR" id="PIRSR001220-1"/>
    </source>
</evidence>
<keyword evidence="9" id="KW-1185">Reference proteome</keyword>
<dbReference type="InterPro" id="IPR027473">
    <property type="entry name" value="L-asparaginase_C"/>
</dbReference>
<feature type="active site" description="O-isoaspartyl threonine intermediate" evidence="3">
    <location>
        <position position="20"/>
    </location>
</feature>
<accession>A0A192D4Y6</accession>
<dbReference type="PROSITE" id="PS51732">
    <property type="entry name" value="ASN_GLN_ASE_3"/>
    <property type="match status" value="1"/>
</dbReference>
<dbReference type="Gene3D" id="3.40.50.1170">
    <property type="entry name" value="L-asparaginase, N-terminal domain"/>
    <property type="match status" value="1"/>
</dbReference>
<evidence type="ECO:0000256" key="1">
    <source>
        <dbReference type="ARBA" id="ARBA00010518"/>
    </source>
</evidence>
<dbReference type="PIRSF" id="PIRSF001220">
    <property type="entry name" value="L-ASNase_gatD"/>
    <property type="match status" value="1"/>
</dbReference>
<dbReference type="FunFam" id="3.40.50.1170:FF:000001">
    <property type="entry name" value="L-asparaginase 2"/>
    <property type="match status" value="1"/>
</dbReference>
<gene>
    <name evidence="8" type="ORF">A9D12_09225</name>
</gene>
<dbReference type="Pfam" id="PF00710">
    <property type="entry name" value="Asparaginase"/>
    <property type="match status" value="1"/>
</dbReference>
<feature type="binding site" evidence="4">
    <location>
        <begin position="101"/>
        <end position="102"/>
    </location>
    <ligand>
        <name>substrate</name>
    </ligand>
</feature>
<dbReference type="PIRSF" id="PIRSF500176">
    <property type="entry name" value="L_ASNase"/>
    <property type="match status" value="1"/>
</dbReference>
<dbReference type="InterPro" id="IPR036152">
    <property type="entry name" value="Asp/glu_Ase-like_sf"/>
</dbReference>
<dbReference type="KEGG" id="pns:A9D12_09225"/>
<dbReference type="PRINTS" id="PR00139">
    <property type="entry name" value="ASNGLNASE"/>
</dbReference>
<organism evidence="8 9">
    <name type="scientific">Erythrobacter neustonensis</name>
    <dbReference type="NCBI Taxonomy" id="1112"/>
    <lineage>
        <taxon>Bacteria</taxon>
        <taxon>Pseudomonadati</taxon>
        <taxon>Pseudomonadota</taxon>
        <taxon>Alphaproteobacteria</taxon>
        <taxon>Sphingomonadales</taxon>
        <taxon>Erythrobacteraceae</taxon>
        <taxon>Erythrobacter/Porphyrobacter group</taxon>
        <taxon>Erythrobacter</taxon>
    </lineage>
</organism>
<name>A0A192D4Y6_9SPHN</name>
<protein>
    <submittedName>
        <fullName evidence="8">L-asparaginase</fullName>
    </submittedName>
</protein>
<evidence type="ECO:0000259" key="7">
    <source>
        <dbReference type="Pfam" id="PF17763"/>
    </source>
</evidence>
<dbReference type="AlphaFoldDB" id="A0A192D4Y6"/>
<dbReference type="PROSITE" id="PS00144">
    <property type="entry name" value="ASN_GLN_ASE_1"/>
    <property type="match status" value="1"/>
</dbReference>
<dbReference type="SMART" id="SM00870">
    <property type="entry name" value="Asparaginase"/>
    <property type="match status" value="1"/>
</dbReference>
<keyword evidence="2" id="KW-0378">Hydrolase</keyword>
<feature type="domain" description="L-asparaginase N-terminal" evidence="6">
    <location>
        <begin position="11"/>
        <end position="202"/>
    </location>
</feature>
<dbReference type="InterPro" id="IPR040919">
    <property type="entry name" value="Asparaginase_C"/>
</dbReference>
<dbReference type="SUPFAM" id="SSF53774">
    <property type="entry name" value="Glutaminase/Asparaginase"/>
    <property type="match status" value="1"/>
</dbReference>
<dbReference type="Proteomes" id="UP000078263">
    <property type="component" value="Chromosome"/>
</dbReference>
<dbReference type="OrthoDB" id="9788068at2"/>
<dbReference type="EMBL" id="CP016033">
    <property type="protein sequence ID" value="ANK13096.1"/>
    <property type="molecule type" value="Genomic_DNA"/>
</dbReference>
<dbReference type="Pfam" id="PF17763">
    <property type="entry name" value="Asparaginase_C"/>
    <property type="match status" value="1"/>
</dbReference>
<dbReference type="Gene3D" id="3.40.50.40">
    <property type="match status" value="1"/>
</dbReference>